<feature type="domain" description="Pseudouridine synthase I TruA alpha/beta" evidence="8">
    <location>
        <begin position="146"/>
        <end position="247"/>
    </location>
</feature>
<dbReference type="KEGG" id="dbc:MFMK1_000087"/>
<proteinExistence type="inferred from homology"/>
<feature type="domain" description="Pseudouridine synthase I TruA alpha/beta" evidence="8">
    <location>
        <begin position="9"/>
        <end position="106"/>
    </location>
</feature>
<dbReference type="GO" id="GO:0003723">
    <property type="term" value="F:RNA binding"/>
    <property type="evidence" value="ECO:0007669"/>
    <property type="project" value="InterPro"/>
</dbReference>
<keyword evidence="2 4" id="KW-0819">tRNA processing</keyword>
<comment type="caution">
    <text evidence="4">Lacks conserved residue(s) required for the propagation of feature annotation.</text>
</comment>
<gene>
    <name evidence="4 9" type="primary">truA</name>
    <name evidence="9" type="ORF">MFMK1_000087</name>
</gene>
<keyword evidence="10" id="KW-1185">Reference proteome</keyword>
<comment type="function">
    <text evidence="4">Formation of pseudouridine at positions 38, 39 and 40 in the anticodon stem and loop of transfer RNAs.</text>
</comment>
<dbReference type="FunFam" id="3.30.70.580:FF:000001">
    <property type="entry name" value="tRNA pseudouridine synthase A"/>
    <property type="match status" value="1"/>
</dbReference>
<comment type="similarity">
    <text evidence="1 4 7">Belongs to the tRNA pseudouridine synthase TruA family.</text>
</comment>
<dbReference type="Gene3D" id="3.30.70.580">
    <property type="entry name" value="Pseudouridine synthase I, catalytic domain, N-terminal subdomain"/>
    <property type="match status" value="1"/>
</dbReference>
<dbReference type="PANTHER" id="PTHR11142">
    <property type="entry name" value="PSEUDOURIDYLATE SYNTHASE"/>
    <property type="match status" value="1"/>
</dbReference>
<feature type="active site" description="Nucleophile" evidence="4 5">
    <location>
        <position position="55"/>
    </location>
</feature>
<dbReference type="AlphaFoldDB" id="A0AAU0UJC5"/>
<evidence type="ECO:0000256" key="2">
    <source>
        <dbReference type="ARBA" id="ARBA00022694"/>
    </source>
</evidence>
<evidence type="ECO:0000256" key="4">
    <source>
        <dbReference type="HAMAP-Rule" id="MF_00171"/>
    </source>
</evidence>
<evidence type="ECO:0000313" key="10">
    <source>
        <dbReference type="Proteomes" id="UP001329915"/>
    </source>
</evidence>
<dbReference type="GO" id="GO:0031119">
    <property type="term" value="P:tRNA pseudouridine synthesis"/>
    <property type="evidence" value="ECO:0007669"/>
    <property type="project" value="UniProtKB-UniRule"/>
</dbReference>
<evidence type="ECO:0000256" key="7">
    <source>
        <dbReference type="RuleBase" id="RU003792"/>
    </source>
</evidence>
<accession>A0AAU0UJC5</accession>
<evidence type="ECO:0000259" key="8">
    <source>
        <dbReference type="Pfam" id="PF01416"/>
    </source>
</evidence>
<dbReference type="SUPFAM" id="SSF55120">
    <property type="entry name" value="Pseudouridine synthase"/>
    <property type="match status" value="1"/>
</dbReference>
<dbReference type="CDD" id="cd02570">
    <property type="entry name" value="PseudoU_synth_EcTruA"/>
    <property type="match status" value="1"/>
</dbReference>
<comment type="catalytic activity">
    <reaction evidence="4 7">
        <text>uridine(38/39/40) in tRNA = pseudouridine(38/39/40) in tRNA</text>
        <dbReference type="Rhea" id="RHEA:22376"/>
        <dbReference type="Rhea" id="RHEA-COMP:10085"/>
        <dbReference type="Rhea" id="RHEA-COMP:10087"/>
        <dbReference type="ChEBI" id="CHEBI:65314"/>
        <dbReference type="ChEBI" id="CHEBI:65315"/>
        <dbReference type="EC" id="5.4.99.12"/>
    </reaction>
</comment>
<dbReference type="InterPro" id="IPR001406">
    <property type="entry name" value="PsdUridine_synth_TruA"/>
</dbReference>
<evidence type="ECO:0000256" key="1">
    <source>
        <dbReference type="ARBA" id="ARBA00009375"/>
    </source>
</evidence>
<dbReference type="NCBIfam" id="TIGR00071">
    <property type="entry name" value="hisT_truA"/>
    <property type="match status" value="1"/>
</dbReference>
<dbReference type="InterPro" id="IPR020095">
    <property type="entry name" value="PsdUridine_synth_TruA_C"/>
</dbReference>
<dbReference type="HAMAP" id="MF_00171">
    <property type="entry name" value="TruA"/>
    <property type="match status" value="1"/>
</dbReference>
<dbReference type="Proteomes" id="UP001329915">
    <property type="component" value="Chromosome"/>
</dbReference>
<dbReference type="Pfam" id="PF01416">
    <property type="entry name" value="PseudoU_synth_1"/>
    <property type="match status" value="2"/>
</dbReference>
<evidence type="ECO:0000256" key="6">
    <source>
        <dbReference type="PIRSR" id="PIRSR001430-2"/>
    </source>
</evidence>
<evidence type="ECO:0000313" key="9">
    <source>
        <dbReference type="EMBL" id="WRO20329.1"/>
    </source>
</evidence>
<feature type="binding site" evidence="4 6">
    <location>
        <position position="113"/>
    </location>
    <ligand>
        <name>substrate</name>
    </ligand>
</feature>
<name>A0AAU0UJC5_9FIRM</name>
<dbReference type="Gene3D" id="3.30.70.660">
    <property type="entry name" value="Pseudouridine synthase I, catalytic domain, C-terminal subdomain"/>
    <property type="match status" value="1"/>
</dbReference>
<protein>
    <recommendedName>
        <fullName evidence="4">tRNA pseudouridine synthase A</fullName>
        <ecNumber evidence="4">5.4.99.12</ecNumber>
    </recommendedName>
    <alternativeName>
        <fullName evidence="4">tRNA pseudouridine(38-40) synthase</fullName>
    </alternativeName>
    <alternativeName>
        <fullName evidence="4">tRNA pseudouridylate synthase I</fullName>
    </alternativeName>
    <alternativeName>
        <fullName evidence="4">tRNA-uridine isomerase I</fullName>
    </alternativeName>
</protein>
<dbReference type="EC" id="5.4.99.12" evidence="4"/>
<reference evidence="9 10" key="1">
    <citation type="submission" date="2023-04" db="EMBL/GenBank/DDBJ databases">
        <authorList>
            <person name="Hsu D."/>
        </authorList>
    </citation>
    <scope>NUCLEOTIDE SEQUENCE [LARGE SCALE GENOMIC DNA]</scope>
    <source>
        <strain evidence="9 10">MK1</strain>
    </source>
</reference>
<dbReference type="PIRSF" id="PIRSF001430">
    <property type="entry name" value="tRNA_psdUrid_synth"/>
    <property type="match status" value="1"/>
</dbReference>
<dbReference type="InterPro" id="IPR020094">
    <property type="entry name" value="TruA/RsuA/RluB/E/F_N"/>
</dbReference>
<dbReference type="GO" id="GO:0160147">
    <property type="term" value="F:tRNA pseudouridine(38-40) synthase activity"/>
    <property type="evidence" value="ECO:0007669"/>
    <property type="project" value="UniProtKB-EC"/>
</dbReference>
<dbReference type="EMBL" id="CP121694">
    <property type="protein sequence ID" value="WRO20329.1"/>
    <property type="molecule type" value="Genomic_DNA"/>
</dbReference>
<dbReference type="PANTHER" id="PTHR11142:SF0">
    <property type="entry name" value="TRNA PSEUDOURIDINE SYNTHASE-LIKE 1"/>
    <property type="match status" value="1"/>
</dbReference>
<sequence length="247" mass="27759">MPYISLTLQYDGTDFNGWQVQTKQPHSRTVQYTVEQALKLLTKEDIRVEAAGRTDAGVHARGQVISFWTNAAIPVDRYPRALNGILPRDVLVSDSGNVDINFHARFSARQKTYIYRVSSGTDLDIFWRRYSFHFLRSLDIDDMKRAAEHLRGRHDFRSFCASGSSITDFIREIKDCQVTDDGDMIEVSITADGFLYNMVRIIVGTMLEVGTGKKMVTDIPKIIAARNRGAAGATAPACGLTLERVIY</sequence>
<keyword evidence="3 4" id="KW-0413">Isomerase</keyword>
<dbReference type="RefSeq" id="WP_366923230.1">
    <property type="nucleotide sequence ID" value="NZ_CP121694.1"/>
</dbReference>
<evidence type="ECO:0000256" key="3">
    <source>
        <dbReference type="ARBA" id="ARBA00023235"/>
    </source>
</evidence>
<dbReference type="InterPro" id="IPR020103">
    <property type="entry name" value="PsdUridine_synth_cat_dom_sf"/>
</dbReference>
<comment type="subunit">
    <text evidence="4">Homodimer.</text>
</comment>
<organism evidence="9 10">
    <name type="scientific">Metallumcola ferriviriculae</name>
    <dbReference type="NCBI Taxonomy" id="3039180"/>
    <lineage>
        <taxon>Bacteria</taxon>
        <taxon>Bacillati</taxon>
        <taxon>Bacillota</taxon>
        <taxon>Clostridia</taxon>
        <taxon>Neomoorellales</taxon>
        <taxon>Desulfitibacteraceae</taxon>
        <taxon>Metallumcola</taxon>
    </lineage>
</organism>
<dbReference type="InterPro" id="IPR020097">
    <property type="entry name" value="PsdUridine_synth_TruA_a/b_dom"/>
</dbReference>
<evidence type="ECO:0000256" key="5">
    <source>
        <dbReference type="PIRSR" id="PIRSR001430-1"/>
    </source>
</evidence>